<name>A0A5B7IJ08_PORTR</name>
<keyword evidence="2" id="KW-1185">Reference proteome</keyword>
<organism evidence="1 2">
    <name type="scientific">Portunus trituberculatus</name>
    <name type="common">Swimming crab</name>
    <name type="synonym">Neptunus trituberculatus</name>
    <dbReference type="NCBI Taxonomy" id="210409"/>
    <lineage>
        <taxon>Eukaryota</taxon>
        <taxon>Metazoa</taxon>
        <taxon>Ecdysozoa</taxon>
        <taxon>Arthropoda</taxon>
        <taxon>Crustacea</taxon>
        <taxon>Multicrustacea</taxon>
        <taxon>Malacostraca</taxon>
        <taxon>Eumalacostraca</taxon>
        <taxon>Eucarida</taxon>
        <taxon>Decapoda</taxon>
        <taxon>Pleocyemata</taxon>
        <taxon>Brachyura</taxon>
        <taxon>Eubrachyura</taxon>
        <taxon>Portunoidea</taxon>
        <taxon>Portunidae</taxon>
        <taxon>Portuninae</taxon>
        <taxon>Portunus</taxon>
    </lineage>
</organism>
<accession>A0A5B7IJ08</accession>
<reference evidence="1 2" key="1">
    <citation type="submission" date="2019-05" db="EMBL/GenBank/DDBJ databases">
        <title>Another draft genome of Portunus trituberculatus and its Hox gene families provides insights of decapod evolution.</title>
        <authorList>
            <person name="Jeong J.-H."/>
            <person name="Song I."/>
            <person name="Kim S."/>
            <person name="Choi T."/>
            <person name="Kim D."/>
            <person name="Ryu S."/>
            <person name="Kim W."/>
        </authorList>
    </citation>
    <scope>NUCLEOTIDE SEQUENCE [LARGE SCALE GENOMIC DNA]</scope>
    <source>
        <tissue evidence="1">Muscle</tissue>
    </source>
</reference>
<evidence type="ECO:0000313" key="2">
    <source>
        <dbReference type="Proteomes" id="UP000324222"/>
    </source>
</evidence>
<comment type="caution">
    <text evidence="1">The sequence shown here is derived from an EMBL/GenBank/DDBJ whole genome shotgun (WGS) entry which is preliminary data.</text>
</comment>
<dbReference type="Proteomes" id="UP000324222">
    <property type="component" value="Unassembled WGS sequence"/>
</dbReference>
<dbReference type="EMBL" id="VSRR010063549">
    <property type="protein sequence ID" value="MPC83802.1"/>
    <property type="molecule type" value="Genomic_DNA"/>
</dbReference>
<proteinExistence type="predicted"/>
<protein>
    <submittedName>
        <fullName evidence="1">Uncharacterized protein</fullName>
    </submittedName>
</protein>
<sequence>MSPPQRPTYCKCCALKSLGTSADNLRGVYLTFILPRLMYASRACSYSFSSTQQQQLENVQKRTCRVIHGSAYTNYNDALTTLSLPKLSARRREDLEKLERGQRHMLPS</sequence>
<dbReference type="AlphaFoldDB" id="A0A5B7IJ08"/>
<evidence type="ECO:0000313" key="1">
    <source>
        <dbReference type="EMBL" id="MPC83802.1"/>
    </source>
</evidence>
<gene>
    <name evidence="1" type="ORF">E2C01_078519</name>
</gene>